<sequence length="257" mass="27421">MQYVARESAFHRLHPLTKLIFAALVVALAVLTSDLVMLALLAGAVVVVAIASGLARDLLRQVPLLLSLAASLLLLTVLTIRSGAILGYLVPPTVPVIGGAFPITAGAVDLAVAMSLRFAAMLFAFQLLVISTQPRDLVHLMDRLRMPVDYTLMLLIALRFIPSLQLEGKRIHEAQLARAYNPGKGLAGKIRGLFPIIIPLVSNSLGKATVLGLTIDLRGYRSGRRTPMRNLSPGRADVACICCMALATAGYLAVLLV</sequence>
<dbReference type="PANTHER" id="PTHR33514:SF13">
    <property type="entry name" value="PROTEIN ABCI12, CHLOROPLASTIC"/>
    <property type="match status" value="1"/>
</dbReference>
<dbReference type="InterPro" id="IPR003339">
    <property type="entry name" value="ABC/ECF_trnsptr_transmembrane"/>
</dbReference>
<comment type="subcellular location">
    <subcellularLocation>
        <location evidence="1">Membrane</location>
        <topology evidence="1">Multi-pass membrane protein</topology>
    </subcellularLocation>
</comment>
<dbReference type="GO" id="GO:0005886">
    <property type="term" value="C:plasma membrane"/>
    <property type="evidence" value="ECO:0007669"/>
    <property type="project" value="UniProtKB-ARBA"/>
</dbReference>
<dbReference type="PANTHER" id="PTHR33514">
    <property type="entry name" value="PROTEIN ABCI12, CHLOROPLASTIC"/>
    <property type="match status" value="1"/>
</dbReference>
<evidence type="ECO:0000256" key="1">
    <source>
        <dbReference type="ARBA" id="ARBA00004141"/>
    </source>
</evidence>
<feature type="transmembrane region" description="Helical" evidence="5">
    <location>
        <begin position="20"/>
        <end position="52"/>
    </location>
</feature>
<dbReference type="Pfam" id="PF02361">
    <property type="entry name" value="CbiQ"/>
    <property type="match status" value="1"/>
</dbReference>
<dbReference type="CDD" id="cd16914">
    <property type="entry name" value="EcfT"/>
    <property type="match status" value="1"/>
</dbReference>
<keyword evidence="4 5" id="KW-0472">Membrane</keyword>
<dbReference type="EMBL" id="FNFT01000004">
    <property type="protein sequence ID" value="SDK15685.1"/>
    <property type="molecule type" value="Genomic_DNA"/>
</dbReference>
<evidence type="ECO:0000256" key="3">
    <source>
        <dbReference type="ARBA" id="ARBA00022989"/>
    </source>
</evidence>
<evidence type="ECO:0000256" key="4">
    <source>
        <dbReference type="ARBA" id="ARBA00023136"/>
    </source>
</evidence>
<evidence type="ECO:0000313" key="6">
    <source>
        <dbReference type="EMBL" id="SDK15685.1"/>
    </source>
</evidence>
<protein>
    <submittedName>
        <fullName evidence="6">Energy-coupling factor transport system permease protein</fullName>
    </submittedName>
</protein>
<keyword evidence="3 5" id="KW-1133">Transmembrane helix</keyword>
<keyword evidence="2 5" id="KW-0812">Transmembrane</keyword>
<proteinExistence type="predicted"/>
<evidence type="ECO:0000313" key="7">
    <source>
        <dbReference type="Proteomes" id="UP000326500"/>
    </source>
</evidence>
<reference evidence="6 7" key="1">
    <citation type="submission" date="2016-10" db="EMBL/GenBank/DDBJ databases">
        <authorList>
            <person name="Varghese N."/>
            <person name="Submissions S."/>
        </authorList>
    </citation>
    <scope>NUCLEOTIDE SEQUENCE [LARGE SCALE GENOMIC DNA]</scope>
    <source>
        <strain evidence="6 7">DSM 2373</strain>
    </source>
</reference>
<evidence type="ECO:0000256" key="2">
    <source>
        <dbReference type="ARBA" id="ARBA00022692"/>
    </source>
</evidence>
<dbReference type="AlphaFoldDB" id="A0A1G8ZMS1"/>
<feature type="transmembrane region" description="Helical" evidence="5">
    <location>
        <begin position="64"/>
        <end position="90"/>
    </location>
</feature>
<name>A0A1G8ZMS1_9EURY</name>
<accession>A0A1G8ZMS1</accession>
<evidence type="ECO:0000256" key="5">
    <source>
        <dbReference type="SAM" id="Phobius"/>
    </source>
</evidence>
<dbReference type="STRING" id="2200.GCA_001571405_01311"/>
<gene>
    <name evidence="6" type="ORF">SAMN04488571_104243</name>
</gene>
<dbReference type="Proteomes" id="UP000326500">
    <property type="component" value="Unassembled WGS sequence"/>
</dbReference>
<feature type="transmembrane region" description="Helical" evidence="5">
    <location>
        <begin position="236"/>
        <end position="256"/>
    </location>
</feature>
<organism evidence="6 7">
    <name type="scientific">Methanoculleus thermophilus</name>
    <dbReference type="NCBI Taxonomy" id="2200"/>
    <lineage>
        <taxon>Archaea</taxon>
        <taxon>Methanobacteriati</taxon>
        <taxon>Methanobacteriota</taxon>
        <taxon>Stenosarchaea group</taxon>
        <taxon>Methanomicrobia</taxon>
        <taxon>Methanomicrobiales</taxon>
        <taxon>Methanomicrobiaceae</taxon>
        <taxon>Methanoculleus</taxon>
    </lineage>
</organism>
<keyword evidence="7" id="KW-1185">Reference proteome</keyword>